<keyword evidence="2" id="KW-1185">Reference proteome</keyword>
<sequence>MNTLFPDCVLLVFCKAPIAGQVKTRLQPSLTAEQAVAAHIQLTRFTLNRAFEQPLCDVQLYCAPDTQQAFFQACAVDYPLTLAKQEGADLGLRMLNAFKQALTSYRHVIVMGCDCPSLTYADLQQAFTALQNGYDVVIGPAADGGYVLIGLNESQEFLFESMPWGTNTVASQTYLCAEQNGLTVFKLSQQWDVDYVEDWQRFLREFCNS</sequence>
<protein>
    <recommendedName>
        <fullName evidence="3">Glycosyltransferase</fullName>
    </recommendedName>
</protein>
<comment type="caution">
    <text evidence="1">The sequence shown here is derived from an EMBL/GenBank/DDBJ whole genome shotgun (WGS) entry which is preliminary data.</text>
</comment>
<evidence type="ECO:0000313" key="1">
    <source>
        <dbReference type="EMBL" id="OAI13241.1"/>
    </source>
</evidence>
<accession>A0A177N5X7</accession>
<name>A0A177N5X7_9GAMM</name>
<dbReference type="Gene3D" id="3.90.550.10">
    <property type="entry name" value="Spore Coat Polysaccharide Biosynthesis Protein SpsA, Chain A"/>
    <property type="match status" value="1"/>
</dbReference>
<dbReference type="EMBL" id="LUUI01000122">
    <property type="protein sequence ID" value="OAI13241.1"/>
    <property type="molecule type" value="Genomic_DNA"/>
</dbReference>
<dbReference type="SUPFAM" id="SSF53448">
    <property type="entry name" value="Nucleotide-diphospho-sugar transferases"/>
    <property type="match status" value="1"/>
</dbReference>
<dbReference type="Proteomes" id="UP000078476">
    <property type="component" value="Unassembled WGS sequence"/>
</dbReference>
<dbReference type="Pfam" id="PF09837">
    <property type="entry name" value="DUF2064"/>
    <property type="match status" value="1"/>
</dbReference>
<dbReference type="STRING" id="980561.A1359_12620"/>
<organism evidence="1 2">
    <name type="scientific">Methylomonas lenta</name>
    <dbReference type="NCBI Taxonomy" id="980561"/>
    <lineage>
        <taxon>Bacteria</taxon>
        <taxon>Pseudomonadati</taxon>
        <taxon>Pseudomonadota</taxon>
        <taxon>Gammaproteobacteria</taxon>
        <taxon>Methylococcales</taxon>
        <taxon>Methylococcaceae</taxon>
        <taxon>Methylomonas</taxon>
    </lineage>
</organism>
<reference evidence="1 2" key="1">
    <citation type="submission" date="2016-03" db="EMBL/GenBank/DDBJ databases">
        <authorList>
            <person name="Ploux O."/>
        </authorList>
    </citation>
    <scope>NUCLEOTIDE SEQUENCE [LARGE SCALE GENOMIC DNA]</scope>
    <source>
        <strain evidence="1 2">R-45370</strain>
    </source>
</reference>
<dbReference type="AlphaFoldDB" id="A0A177N5X7"/>
<dbReference type="OrthoDB" id="9798250at2"/>
<dbReference type="InterPro" id="IPR018641">
    <property type="entry name" value="Trfase_1_rSAM/seldom-assoc"/>
</dbReference>
<dbReference type="InterPro" id="IPR029044">
    <property type="entry name" value="Nucleotide-diphossugar_trans"/>
</dbReference>
<dbReference type="PANTHER" id="PTHR36529">
    <property type="entry name" value="SLL1095 PROTEIN"/>
    <property type="match status" value="1"/>
</dbReference>
<evidence type="ECO:0000313" key="2">
    <source>
        <dbReference type="Proteomes" id="UP000078476"/>
    </source>
</evidence>
<dbReference type="RefSeq" id="WP_066984505.1">
    <property type="nucleotide sequence ID" value="NZ_LUUI01000122.1"/>
</dbReference>
<gene>
    <name evidence="1" type="ORF">A1359_12620</name>
</gene>
<proteinExistence type="predicted"/>
<dbReference type="NCBIfam" id="TIGR04282">
    <property type="entry name" value="glyco_like_cofC"/>
    <property type="match status" value="1"/>
</dbReference>
<evidence type="ECO:0008006" key="3">
    <source>
        <dbReference type="Google" id="ProtNLM"/>
    </source>
</evidence>
<dbReference type="PANTHER" id="PTHR36529:SF1">
    <property type="entry name" value="GLYCOSYLTRANSFERASE"/>
    <property type="match status" value="1"/>
</dbReference>